<dbReference type="AlphaFoldDB" id="A0A014Q1A2"/>
<keyword evidence="5" id="KW-0812">Transmembrane</keyword>
<dbReference type="GO" id="GO:0009279">
    <property type="term" value="C:cell outer membrane"/>
    <property type="evidence" value="ECO:0007669"/>
    <property type="project" value="UniProtKB-SubCell"/>
</dbReference>
<dbReference type="InterPro" id="IPR003423">
    <property type="entry name" value="OMP_efflux"/>
</dbReference>
<comment type="similarity">
    <text evidence="2">Belongs to the outer membrane factor (OMF) (TC 1.B.17) family.</text>
</comment>
<comment type="caution">
    <text evidence="9">The sequence shown here is derived from an EMBL/GenBank/DDBJ whole genome shotgun (WGS) entry which is preliminary data.</text>
</comment>
<keyword evidence="6" id="KW-0472">Membrane</keyword>
<accession>A0A014Q1A2</accession>
<evidence type="ECO:0000256" key="3">
    <source>
        <dbReference type="ARBA" id="ARBA00022448"/>
    </source>
</evidence>
<evidence type="ECO:0000256" key="8">
    <source>
        <dbReference type="SAM" id="SignalP"/>
    </source>
</evidence>
<dbReference type="RefSeq" id="WP_052018654.1">
    <property type="nucleotide sequence ID" value="NZ_JFHN01000019.1"/>
</dbReference>
<dbReference type="GO" id="GO:1990281">
    <property type="term" value="C:efflux pump complex"/>
    <property type="evidence" value="ECO:0007669"/>
    <property type="project" value="TreeGrafter"/>
</dbReference>
<feature type="chain" id="PRO_5001473812" evidence="8">
    <location>
        <begin position="23"/>
        <end position="438"/>
    </location>
</feature>
<dbReference type="Pfam" id="PF02321">
    <property type="entry name" value="OEP"/>
    <property type="match status" value="2"/>
</dbReference>
<dbReference type="Proteomes" id="UP000019918">
    <property type="component" value="Unassembled WGS sequence"/>
</dbReference>
<name>A0A014Q1A2_9GAMM</name>
<dbReference type="PATRIC" id="fig|69222.5.peg.522"/>
<dbReference type="OrthoDB" id="9813458at2"/>
<evidence type="ECO:0000256" key="2">
    <source>
        <dbReference type="ARBA" id="ARBA00007613"/>
    </source>
</evidence>
<evidence type="ECO:0000256" key="7">
    <source>
        <dbReference type="ARBA" id="ARBA00023237"/>
    </source>
</evidence>
<dbReference type="InterPro" id="IPR051906">
    <property type="entry name" value="TolC-like"/>
</dbReference>
<keyword evidence="3" id="KW-0813">Transport</keyword>
<evidence type="ECO:0000256" key="4">
    <source>
        <dbReference type="ARBA" id="ARBA00022452"/>
    </source>
</evidence>
<evidence type="ECO:0000256" key="6">
    <source>
        <dbReference type="ARBA" id="ARBA00023136"/>
    </source>
</evidence>
<feature type="signal peptide" evidence="8">
    <location>
        <begin position="1"/>
        <end position="22"/>
    </location>
</feature>
<keyword evidence="8" id="KW-0732">Signal</keyword>
<dbReference type="PANTHER" id="PTHR30026">
    <property type="entry name" value="OUTER MEMBRANE PROTEIN TOLC"/>
    <property type="match status" value="1"/>
</dbReference>
<organism evidence="9 10">
    <name type="scientific">Erwinia mallotivora</name>
    <dbReference type="NCBI Taxonomy" id="69222"/>
    <lineage>
        <taxon>Bacteria</taxon>
        <taxon>Pseudomonadati</taxon>
        <taxon>Pseudomonadota</taxon>
        <taxon>Gammaproteobacteria</taxon>
        <taxon>Enterobacterales</taxon>
        <taxon>Erwiniaceae</taxon>
        <taxon>Erwinia</taxon>
    </lineage>
</organism>
<evidence type="ECO:0000313" key="10">
    <source>
        <dbReference type="Proteomes" id="UP000019918"/>
    </source>
</evidence>
<evidence type="ECO:0000256" key="5">
    <source>
        <dbReference type="ARBA" id="ARBA00022692"/>
    </source>
</evidence>
<comment type="subcellular location">
    <subcellularLocation>
        <location evidence="1">Cell outer membrane</location>
    </subcellularLocation>
</comment>
<dbReference type="STRING" id="69222.BG55_02470"/>
<dbReference type="InterPro" id="IPR010130">
    <property type="entry name" value="T1SS_OMP_TolC"/>
</dbReference>
<dbReference type="PANTHER" id="PTHR30026:SF20">
    <property type="entry name" value="OUTER MEMBRANE PROTEIN TOLC"/>
    <property type="match status" value="1"/>
</dbReference>
<evidence type="ECO:0000256" key="1">
    <source>
        <dbReference type="ARBA" id="ARBA00004442"/>
    </source>
</evidence>
<dbReference type="Gene3D" id="1.20.1600.10">
    <property type="entry name" value="Outer membrane efflux proteins (OEP)"/>
    <property type="match status" value="1"/>
</dbReference>
<dbReference type="EMBL" id="JFHN01000019">
    <property type="protein sequence ID" value="EXU76962.1"/>
    <property type="molecule type" value="Genomic_DNA"/>
</dbReference>
<keyword evidence="7" id="KW-0998">Cell outer membrane</keyword>
<evidence type="ECO:0000313" key="9">
    <source>
        <dbReference type="EMBL" id="EXU76962.1"/>
    </source>
</evidence>
<reference evidence="9 10" key="1">
    <citation type="submission" date="2014-02" db="EMBL/GenBank/DDBJ databases">
        <title>Draft genome of Erwinia mallotivora strain BT-MARDI, a papaya dieback pathogen.</title>
        <authorList>
            <person name="Redzuan R."/>
            <person name="Abu Bakar N."/>
            <person name="Badrun R."/>
            <person name="Mohd Raih M.F."/>
            <person name="Rozano L."/>
            <person name="Mat Amin N."/>
        </authorList>
    </citation>
    <scope>NUCLEOTIDE SEQUENCE [LARGE SCALE GENOMIC DNA]</scope>
    <source>
        <strain evidence="9 10">BT-MARDI</strain>
    </source>
</reference>
<keyword evidence="4" id="KW-1134">Transmembrane beta strand</keyword>
<dbReference type="GO" id="GO:0015562">
    <property type="term" value="F:efflux transmembrane transporter activity"/>
    <property type="evidence" value="ECO:0007669"/>
    <property type="project" value="InterPro"/>
</dbReference>
<proteinExistence type="inferred from homology"/>
<dbReference type="SUPFAM" id="SSF56954">
    <property type="entry name" value="Outer membrane efflux proteins (OEP)"/>
    <property type="match status" value="1"/>
</dbReference>
<protein>
    <submittedName>
        <fullName evidence="9">Anibiotic ABC transporter</fullName>
    </submittedName>
</protein>
<sequence>MKIEIFVLYSVIACFFVNSAQAVNLQQSVLAASHWDSEYQAAVELHDAEGQKRYQGFAGLLPEITLNGTWYKQDQPGASYAAGIKRHNYSLNLQQPIFDLSRYANWQRAKATANAADATFMLAQQKLIQAVAKAYFSVLFARKKLDTSQQESRAYQFQLNKARQGLAIGDGTQLDIDEAKASYDRSIAEMLSAENDLNQAGIDFNRLTGLAADEIKEGDLQCLFHPVNEKIDSAVQRATQKNFNVIAAIHHLEEAKADVTATTAAHLPVVSLQAIYGNNWSRAEDGNLLDEVFGTTSKTRNTYIGVNVSVPIFAGGKMLSQSFEAASRRNQNVLLVEDARRKVAQDARISWLGMKNSLEKIQAYTRLQSSSRKKLDSTIYGTEVGLRTLLDQFDAEKDLFRAIQDRTEAENNFLQQKIQLDASTGDLDYSTLNNYVCH</sequence>
<gene>
    <name evidence="9" type="ORF">BG55_02470</name>
</gene>
<dbReference type="GO" id="GO:0015288">
    <property type="term" value="F:porin activity"/>
    <property type="evidence" value="ECO:0007669"/>
    <property type="project" value="TreeGrafter"/>
</dbReference>
<keyword evidence="10" id="KW-1185">Reference proteome</keyword>
<dbReference type="NCBIfam" id="TIGR01844">
    <property type="entry name" value="type_I_sec_TolC"/>
    <property type="match status" value="1"/>
</dbReference>